<gene>
    <name evidence="1" type="ORF">BDM02DRAFT_3123574</name>
</gene>
<evidence type="ECO:0000313" key="2">
    <source>
        <dbReference type="Proteomes" id="UP000886501"/>
    </source>
</evidence>
<reference evidence="1" key="2">
    <citation type="journal article" date="2020" name="Nat. Commun.">
        <title>Large-scale genome sequencing of mycorrhizal fungi provides insights into the early evolution of symbiotic traits.</title>
        <authorList>
            <person name="Miyauchi S."/>
            <person name="Kiss E."/>
            <person name="Kuo A."/>
            <person name="Drula E."/>
            <person name="Kohler A."/>
            <person name="Sanchez-Garcia M."/>
            <person name="Morin E."/>
            <person name="Andreopoulos B."/>
            <person name="Barry K.W."/>
            <person name="Bonito G."/>
            <person name="Buee M."/>
            <person name="Carver A."/>
            <person name="Chen C."/>
            <person name="Cichocki N."/>
            <person name="Clum A."/>
            <person name="Culley D."/>
            <person name="Crous P.W."/>
            <person name="Fauchery L."/>
            <person name="Girlanda M."/>
            <person name="Hayes R.D."/>
            <person name="Keri Z."/>
            <person name="LaButti K."/>
            <person name="Lipzen A."/>
            <person name="Lombard V."/>
            <person name="Magnuson J."/>
            <person name="Maillard F."/>
            <person name="Murat C."/>
            <person name="Nolan M."/>
            <person name="Ohm R.A."/>
            <person name="Pangilinan J."/>
            <person name="Pereira M.F."/>
            <person name="Perotto S."/>
            <person name="Peter M."/>
            <person name="Pfister S."/>
            <person name="Riley R."/>
            <person name="Sitrit Y."/>
            <person name="Stielow J.B."/>
            <person name="Szollosi G."/>
            <person name="Zifcakova L."/>
            <person name="Stursova M."/>
            <person name="Spatafora J.W."/>
            <person name="Tedersoo L."/>
            <person name="Vaario L.M."/>
            <person name="Yamada A."/>
            <person name="Yan M."/>
            <person name="Wang P."/>
            <person name="Xu J."/>
            <person name="Bruns T."/>
            <person name="Baldrian P."/>
            <person name="Vilgalys R."/>
            <person name="Dunand C."/>
            <person name="Henrissat B."/>
            <person name="Grigoriev I.V."/>
            <person name="Hibbett D."/>
            <person name="Nagy L.G."/>
            <person name="Martin F.M."/>
        </authorList>
    </citation>
    <scope>NUCLEOTIDE SEQUENCE</scope>
    <source>
        <strain evidence="1">P2</strain>
    </source>
</reference>
<keyword evidence="2" id="KW-1185">Reference proteome</keyword>
<accession>A0ACB6Z220</accession>
<comment type="caution">
    <text evidence="1">The sequence shown here is derived from an EMBL/GenBank/DDBJ whole genome shotgun (WGS) entry which is preliminary data.</text>
</comment>
<proteinExistence type="predicted"/>
<sequence length="117" mass="13807">MIRAGTRITLFFAALNPEKTPRGIILCLWLTELILHIHLENRFYLGELWEMVKARDSRGVRLESITVICTQQLVPPKEVSKLRQHVSRVEYKLEDEYLSSRNGMLPFLTFRDFEDEE</sequence>
<name>A0ACB6Z220_THEGA</name>
<dbReference type="EMBL" id="MU118240">
    <property type="protein sequence ID" value="KAF9643328.1"/>
    <property type="molecule type" value="Genomic_DNA"/>
</dbReference>
<organism evidence="1 2">
    <name type="scientific">Thelephora ganbajun</name>
    <name type="common">Ganba fungus</name>
    <dbReference type="NCBI Taxonomy" id="370292"/>
    <lineage>
        <taxon>Eukaryota</taxon>
        <taxon>Fungi</taxon>
        <taxon>Dikarya</taxon>
        <taxon>Basidiomycota</taxon>
        <taxon>Agaricomycotina</taxon>
        <taxon>Agaricomycetes</taxon>
        <taxon>Thelephorales</taxon>
        <taxon>Thelephoraceae</taxon>
        <taxon>Thelephora</taxon>
    </lineage>
</organism>
<reference evidence="1" key="1">
    <citation type="submission" date="2019-10" db="EMBL/GenBank/DDBJ databases">
        <authorList>
            <consortium name="DOE Joint Genome Institute"/>
            <person name="Kuo A."/>
            <person name="Miyauchi S."/>
            <person name="Kiss E."/>
            <person name="Drula E."/>
            <person name="Kohler A."/>
            <person name="Sanchez-Garcia M."/>
            <person name="Andreopoulos B."/>
            <person name="Barry K.W."/>
            <person name="Bonito G."/>
            <person name="Buee M."/>
            <person name="Carver A."/>
            <person name="Chen C."/>
            <person name="Cichocki N."/>
            <person name="Clum A."/>
            <person name="Culley D."/>
            <person name="Crous P.W."/>
            <person name="Fauchery L."/>
            <person name="Girlanda M."/>
            <person name="Hayes R."/>
            <person name="Keri Z."/>
            <person name="Labutti K."/>
            <person name="Lipzen A."/>
            <person name="Lombard V."/>
            <person name="Magnuson J."/>
            <person name="Maillard F."/>
            <person name="Morin E."/>
            <person name="Murat C."/>
            <person name="Nolan M."/>
            <person name="Ohm R."/>
            <person name="Pangilinan J."/>
            <person name="Pereira M."/>
            <person name="Perotto S."/>
            <person name="Peter M."/>
            <person name="Riley R."/>
            <person name="Sitrit Y."/>
            <person name="Stielow B."/>
            <person name="Szollosi G."/>
            <person name="Zifcakova L."/>
            <person name="Stursova M."/>
            <person name="Spatafora J.W."/>
            <person name="Tedersoo L."/>
            <person name="Vaario L.-M."/>
            <person name="Yamada A."/>
            <person name="Yan M."/>
            <person name="Wang P."/>
            <person name="Xu J."/>
            <person name="Bruns T."/>
            <person name="Baldrian P."/>
            <person name="Vilgalys R."/>
            <person name="Henrissat B."/>
            <person name="Grigoriev I.V."/>
            <person name="Hibbett D."/>
            <person name="Nagy L.G."/>
            <person name="Martin F.M."/>
        </authorList>
    </citation>
    <scope>NUCLEOTIDE SEQUENCE</scope>
    <source>
        <strain evidence="1">P2</strain>
    </source>
</reference>
<dbReference type="Proteomes" id="UP000886501">
    <property type="component" value="Unassembled WGS sequence"/>
</dbReference>
<protein>
    <submittedName>
        <fullName evidence="1">Uncharacterized protein</fullName>
    </submittedName>
</protein>
<evidence type="ECO:0000313" key="1">
    <source>
        <dbReference type="EMBL" id="KAF9643328.1"/>
    </source>
</evidence>